<feature type="domain" description="Ig-like" evidence="4">
    <location>
        <begin position="205"/>
        <end position="295"/>
    </location>
</feature>
<dbReference type="GO" id="GO:0004888">
    <property type="term" value="F:transmembrane signaling receptor activity"/>
    <property type="evidence" value="ECO:0007669"/>
    <property type="project" value="TreeGrafter"/>
</dbReference>
<feature type="domain" description="Ig-like" evidence="4">
    <location>
        <begin position="14"/>
        <end position="90"/>
    </location>
</feature>
<dbReference type="Gene3D" id="2.60.40.10">
    <property type="entry name" value="Immunoglobulins"/>
    <property type="match status" value="2"/>
</dbReference>
<evidence type="ECO:0000313" key="5">
    <source>
        <dbReference type="Ensembl" id="ENSPNYP00000020801.1"/>
    </source>
</evidence>
<dbReference type="PANTHER" id="PTHR11481">
    <property type="entry name" value="IMMUNOGLOBULIN FC RECEPTOR"/>
    <property type="match status" value="1"/>
</dbReference>
<keyword evidence="2" id="KW-1015">Disulfide bond</keyword>
<reference evidence="5" key="1">
    <citation type="submission" date="2023-09" db="UniProtKB">
        <authorList>
            <consortium name="Ensembl"/>
        </authorList>
    </citation>
    <scope>IDENTIFICATION</scope>
</reference>
<evidence type="ECO:0000256" key="2">
    <source>
        <dbReference type="ARBA" id="ARBA00023157"/>
    </source>
</evidence>
<dbReference type="GO" id="GO:0009897">
    <property type="term" value="C:external side of plasma membrane"/>
    <property type="evidence" value="ECO:0007669"/>
    <property type="project" value="TreeGrafter"/>
</dbReference>
<feature type="transmembrane region" description="Helical" evidence="3">
    <location>
        <begin position="347"/>
        <end position="364"/>
    </location>
</feature>
<dbReference type="PANTHER" id="PTHR11481:SF64">
    <property type="entry name" value="FC RECEPTOR-LIKE PROTEIN 4"/>
    <property type="match status" value="1"/>
</dbReference>
<dbReference type="GeneTree" id="ENSGT00940000163711"/>
<dbReference type="InterPro" id="IPR013783">
    <property type="entry name" value="Ig-like_fold"/>
</dbReference>
<feature type="transmembrane region" description="Helical" evidence="3">
    <location>
        <begin position="292"/>
        <end position="313"/>
    </location>
</feature>
<proteinExistence type="predicted"/>
<feature type="transmembrane region" description="Helical" evidence="3">
    <location>
        <begin position="325"/>
        <end position="341"/>
    </location>
</feature>
<dbReference type="Pfam" id="PF13927">
    <property type="entry name" value="Ig_3"/>
    <property type="match status" value="1"/>
</dbReference>
<dbReference type="SUPFAM" id="SSF48726">
    <property type="entry name" value="Immunoglobulin"/>
    <property type="match status" value="2"/>
</dbReference>
<dbReference type="InterPro" id="IPR007110">
    <property type="entry name" value="Ig-like_dom"/>
</dbReference>
<dbReference type="STRING" id="303518.ENSPNYP00000020801"/>
<accession>A0A3B4GH44</accession>
<dbReference type="SMART" id="SM00409">
    <property type="entry name" value="IG"/>
    <property type="match status" value="2"/>
</dbReference>
<evidence type="ECO:0000259" key="4">
    <source>
        <dbReference type="PROSITE" id="PS50835"/>
    </source>
</evidence>
<dbReference type="GO" id="GO:0006955">
    <property type="term" value="P:immune response"/>
    <property type="evidence" value="ECO:0007669"/>
    <property type="project" value="TreeGrafter"/>
</dbReference>
<keyword evidence="3" id="KW-0812">Transmembrane</keyword>
<dbReference type="InterPro" id="IPR036179">
    <property type="entry name" value="Ig-like_dom_sf"/>
</dbReference>
<protein>
    <recommendedName>
        <fullName evidence="4">Ig-like domain-containing protein</fullName>
    </recommendedName>
</protein>
<dbReference type="AlphaFoldDB" id="A0A3B4GH44"/>
<dbReference type="InterPro" id="IPR003598">
    <property type="entry name" value="Ig_sub2"/>
</dbReference>
<dbReference type="SMART" id="SM00408">
    <property type="entry name" value="IGc2"/>
    <property type="match status" value="1"/>
</dbReference>
<name>A0A3B4GH44_9CICH</name>
<dbReference type="GO" id="GO:0007166">
    <property type="term" value="P:cell surface receptor signaling pathway"/>
    <property type="evidence" value="ECO:0007669"/>
    <property type="project" value="TreeGrafter"/>
</dbReference>
<dbReference type="InterPro" id="IPR003599">
    <property type="entry name" value="Ig_sub"/>
</dbReference>
<evidence type="ECO:0000256" key="1">
    <source>
        <dbReference type="ARBA" id="ARBA00022729"/>
    </source>
</evidence>
<keyword evidence="3" id="KW-0472">Membrane</keyword>
<keyword evidence="3" id="KW-1133">Transmembrane helix</keyword>
<keyword evidence="1" id="KW-0732">Signal</keyword>
<dbReference type="PROSITE" id="PS50835">
    <property type="entry name" value="IG_LIKE"/>
    <property type="match status" value="2"/>
</dbReference>
<organism evidence="5">
    <name type="scientific">Pundamilia nyererei</name>
    <dbReference type="NCBI Taxonomy" id="303518"/>
    <lineage>
        <taxon>Eukaryota</taxon>
        <taxon>Metazoa</taxon>
        <taxon>Chordata</taxon>
        <taxon>Craniata</taxon>
        <taxon>Vertebrata</taxon>
        <taxon>Euteleostomi</taxon>
        <taxon>Actinopterygii</taxon>
        <taxon>Neopterygii</taxon>
        <taxon>Teleostei</taxon>
        <taxon>Neoteleostei</taxon>
        <taxon>Acanthomorphata</taxon>
        <taxon>Ovalentaria</taxon>
        <taxon>Cichlomorphae</taxon>
        <taxon>Cichliformes</taxon>
        <taxon>Cichlidae</taxon>
        <taxon>African cichlids</taxon>
        <taxon>Pseudocrenilabrinae</taxon>
        <taxon>Haplochromini</taxon>
        <taxon>Pundamilia</taxon>
    </lineage>
</organism>
<dbReference type="Ensembl" id="ENSPNYT00000021305.1">
    <property type="protein sequence ID" value="ENSPNYP00000020801.1"/>
    <property type="gene ID" value="ENSPNYG00000015729.1"/>
</dbReference>
<sequence>WSDVITLTVSERHPVLTVSPSWLSPGASVTLNCEVEHPSAGWSFYWYKLIKQEINRLYKYELLPGSISGTAQDSYIIHGQTHTAGYVCRAGRGDPEYHTDPSQPKFVWSADVNSAASLTVSPNSVQHFIYDSVSLNCSGNSSQWRVMIFTQDGYLRELRECGNRGIMTESTCNIDLHWFLRYQDAVSWCESESGLFSNGINITVPSTDVILVSPVHPVNEGDSVALGCKLRRGNFNSTVAFYKNGKLIQNDDREKLNIPAVSKSDEGFYKCDYSGHESPESWMSVKGSRSSLSVSLITGLVSGISLILLLSLLLCCWHKKSKGDFFIYFFFFISCLTLPWLPWYGQLLCLFVILTHLILLLLSSP</sequence>
<dbReference type="InterPro" id="IPR050488">
    <property type="entry name" value="Ig_Fc_receptor"/>
</dbReference>
<evidence type="ECO:0000256" key="3">
    <source>
        <dbReference type="SAM" id="Phobius"/>
    </source>
</evidence>